<gene>
    <name evidence="1" type="ORF">GIB67_025799</name>
</gene>
<evidence type="ECO:0000313" key="1">
    <source>
        <dbReference type="EMBL" id="KAF6170110.1"/>
    </source>
</evidence>
<dbReference type="EMBL" id="JACGCM010000604">
    <property type="protein sequence ID" value="KAF6170110.1"/>
    <property type="molecule type" value="Genomic_DNA"/>
</dbReference>
<keyword evidence="2" id="KW-1185">Reference proteome</keyword>
<sequence length="280" mass="32670">MSISEPKSSIFFFAYPCRDDDLSLFGLGHSCLRYGYRESPVHKDIYAMIDDVLKLIGEEPRKLHPLKELYIRLKKLDPFTNKPEYLFLICSQLLSKLRKFIDYIHCHQKTQSGDPDFEDLRSLTVSFVHKINQNDRWKELLYFMNDEKEKEDAIAKNPDNFLNFIYGNADSGFNYYVTEKTEFECKNNIRVIADILHHHPHLVTNLSDLGNLISRNQTDNIEGRRDCLVYFIDQIDVGKLATSGFTKEEKRKPPGVMDLNDLSVTERHWVKSTMEAAGYD</sequence>
<reference evidence="1 2" key="1">
    <citation type="journal article" date="2020" name="IScience">
        <title>Genome Sequencing of the Endangered Kingdonia uniflora (Circaeasteraceae, Ranunculales) Reveals Potential Mechanisms of Evolutionary Specialization.</title>
        <authorList>
            <person name="Sun Y."/>
            <person name="Deng T."/>
            <person name="Zhang A."/>
            <person name="Moore M.J."/>
            <person name="Landis J.B."/>
            <person name="Lin N."/>
            <person name="Zhang H."/>
            <person name="Zhang X."/>
            <person name="Huang J."/>
            <person name="Zhang X."/>
            <person name="Sun H."/>
            <person name="Wang H."/>
        </authorList>
    </citation>
    <scope>NUCLEOTIDE SEQUENCE [LARGE SCALE GENOMIC DNA]</scope>
    <source>
        <strain evidence="1">TB1705</strain>
        <tissue evidence="1">Leaf</tissue>
    </source>
</reference>
<protein>
    <submittedName>
        <fullName evidence="1">Uncharacterized protein</fullName>
    </submittedName>
</protein>
<accession>A0A7J7NST7</accession>
<proteinExistence type="predicted"/>
<dbReference type="AlphaFoldDB" id="A0A7J7NST7"/>
<organism evidence="1 2">
    <name type="scientific">Kingdonia uniflora</name>
    <dbReference type="NCBI Taxonomy" id="39325"/>
    <lineage>
        <taxon>Eukaryota</taxon>
        <taxon>Viridiplantae</taxon>
        <taxon>Streptophyta</taxon>
        <taxon>Embryophyta</taxon>
        <taxon>Tracheophyta</taxon>
        <taxon>Spermatophyta</taxon>
        <taxon>Magnoliopsida</taxon>
        <taxon>Ranunculales</taxon>
        <taxon>Circaeasteraceae</taxon>
        <taxon>Kingdonia</taxon>
    </lineage>
</organism>
<dbReference type="Proteomes" id="UP000541444">
    <property type="component" value="Unassembled WGS sequence"/>
</dbReference>
<name>A0A7J7NST7_9MAGN</name>
<evidence type="ECO:0000313" key="2">
    <source>
        <dbReference type="Proteomes" id="UP000541444"/>
    </source>
</evidence>
<comment type="caution">
    <text evidence="1">The sequence shown here is derived from an EMBL/GenBank/DDBJ whole genome shotgun (WGS) entry which is preliminary data.</text>
</comment>